<dbReference type="Proteomes" id="UP000734854">
    <property type="component" value="Unassembled WGS sequence"/>
</dbReference>
<evidence type="ECO:0000313" key="2">
    <source>
        <dbReference type="Proteomes" id="UP000734854"/>
    </source>
</evidence>
<keyword evidence="2" id="KW-1185">Reference proteome</keyword>
<name>A0A8J5IHX9_ZINOF</name>
<dbReference type="PANTHER" id="PTHR26312:SF132">
    <property type="entry name" value="OS01G0855200 PROTEIN"/>
    <property type="match status" value="1"/>
</dbReference>
<organism evidence="1 2">
    <name type="scientific">Zingiber officinale</name>
    <name type="common">Ginger</name>
    <name type="synonym">Amomum zingiber</name>
    <dbReference type="NCBI Taxonomy" id="94328"/>
    <lineage>
        <taxon>Eukaryota</taxon>
        <taxon>Viridiplantae</taxon>
        <taxon>Streptophyta</taxon>
        <taxon>Embryophyta</taxon>
        <taxon>Tracheophyta</taxon>
        <taxon>Spermatophyta</taxon>
        <taxon>Magnoliopsida</taxon>
        <taxon>Liliopsida</taxon>
        <taxon>Zingiberales</taxon>
        <taxon>Zingiberaceae</taxon>
        <taxon>Zingiber</taxon>
    </lineage>
</organism>
<comment type="caution">
    <text evidence="1">The sequence shown here is derived from an EMBL/GenBank/DDBJ whole genome shotgun (WGS) entry which is preliminary data.</text>
</comment>
<dbReference type="EMBL" id="JACMSC010000001">
    <property type="protein sequence ID" value="KAG6535564.1"/>
    <property type="molecule type" value="Genomic_DNA"/>
</dbReference>
<reference evidence="1 2" key="1">
    <citation type="submission" date="2020-08" db="EMBL/GenBank/DDBJ databases">
        <title>Plant Genome Project.</title>
        <authorList>
            <person name="Zhang R.-G."/>
        </authorList>
    </citation>
    <scope>NUCLEOTIDE SEQUENCE [LARGE SCALE GENOMIC DNA]</scope>
    <source>
        <tissue evidence="1">Rhizome</tissue>
    </source>
</reference>
<protein>
    <submittedName>
        <fullName evidence="1">Uncharacterized protein</fullName>
    </submittedName>
</protein>
<accession>A0A8J5IHX9</accession>
<dbReference type="PANTHER" id="PTHR26312">
    <property type="entry name" value="TETRATRICOPEPTIDE REPEAT PROTEIN 5"/>
    <property type="match status" value="1"/>
</dbReference>
<gene>
    <name evidence="1" type="ORF">ZIOFF_000586</name>
</gene>
<sequence>MAPRDAETLSRYASFLWVARGDLMAAEETFLDAIAAAPGNTAHTANYAHFLWSTGGEGTCYPLAYDLAIRPKANFGKGKVIADNAMNGAPSVDLFLGCGDEQNALIQSSLLFSSPKF</sequence>
<evidence type="ECO:0000313" key="1">
    <source>
        <dbReference type="EMBL" id="KAG6535564.1"/>
    </source>
</evidence>
<proteinExistence type="predicted"/>
<dbReference type="AlphaFoldDB" id="A0A8J5IHX9"/>